<gene>
    <name evidence="1" type="ORF">JYE49_00345</name>
</gene>
<dbReference type="EMBL" id="CP068393">
    <property type="protein sequence ID" value="QUC67204.1"/>
    <property type="molecule type" value="Genomic_DNA"/>
</dbReference>
<accession>A0AC61N6Z9</accession>
<keyword evidence="2" id="KW-1185">Reference proteome</keyword>
<reference evidence="1" key="1">
    <citation type="submission" date="2021-01" db="EMBL/GenBank/DDBJ databases">
        <title>Complete genome sequence of Clostridiales bacterium R-7.</title>
        <authorList>
            <person name="Mahoney-Kurpe S.C."/>
            <person name="Palevich N."/>
            <person name="Koike S."/>
            <person name="Moon C.D."/>
            <person name="Attwood G.T."/>
        </authorList>
    </citation>
    <scope>NUCLEOTIDE SEQUENCE</scope>
    <source>
        <strain evidence="1">R-7</strain>
    </source>
</reference>
<evidence type="ECO:0000313" key="1">
    <source>
        <dbReference type="EMBL" id="QUC67204.1"/>
    </source>
</evidence>
<sequence>MKRILAVLLAAVMLCGITALASEPDGYVATGGWIIDQQTYSGTWQQAYLQILNNHSAAIHAYQNRTIEYYLSDAVIQVPCKPVSLADITGDGIPELIFMEKANEERGDLYIYSTNGAVVRCVLYVPGITRIGYDDAGMNFDVYLSSANGGTLVLEYDEFEWPWTLQLTRNAFGQYTLLNYLRAEYDNSNEDNDRFWQNGGLISYNDYENMLQTLRNGRTMTLSTYTMDDVSRYGFSLDWEGAASILSGSTVTAAPQSGPKADGVMGLTIDKLATRKGPGTQYDGGGTYSVKNQWIKVLAKAWDSRNNIWWVKCEIPYHGEIRVLWTGWKRFDHTTITLDDLMEEVWE</sequence>
<proteinExistence type="predicted"/>
<dbReference type="Proteomes" id="UP000682782">
    <property type="component" value="Chromosome"/>
</dbReference>
<organism evidence="1 2">
    <name type="scientific">Aristaeella hokkaidonensis</name>
    <dbReference type="NCBI Taxonomy" id="3046382"/>
    <lineage>
        <taxon>Bacteria</taxon>
        <taxon>Bacillati</taxon>
        <taxon>Bacillota</taxon>
        <taxon>Clostridia</taxon>
        <taxon>Eubacteriales</taxon>
        <taxon>Aristaeellaceae</taxon>
        <taxon>Aristaeella</taxon>
    </lineage>
</organism>
<protein>
    <submittedName>
        <fullName evidence="1">Uncharacterized protein</fullName>
    </submittedName>
</protein>
<name>A0AC61N6Z9_9FIRM</name>
<evidence type="ECO:0000313" key="2">
    <source>
        <dbReference type="Proteomes" id="UP000682782"/>
    </source>
</evidence>